<accession>A0A4Y7JCY2</accession>
<keyword evidence="4" id="KW-1185">Reference proteome</keyword>
<dbReference type="PANTHER" id="PTHR33270:SF7">
    <property type="entry name" value="SNRNP25 UBIQUITIN-LIKE DOMAIN-CONTAINING PROTEIN"/>
    <property type="match status" value="1"/>
</dbReference>
<feature type="domain" description="DUF7054" evidence="2">
    <location>
        <begin position="50"/>
        <end position="134"/>
    </location>
</feature>
<reference evidence="3 4" key="1">
    <citation type="journal article" date="2018" name="Science">
        <title>The opium poppy genome and morphinan production.</title>
        <authorList>
            <person name="Guo L."/>
            <person name="Winzer T."/>
            <person name="Yang X."/>
            <person name="Li Y."/>
            <person name="Ning Z."/>
            <person name="He Z."/>
            <person name="Teodor R."/>
            <person name="Lu Y."/>
            <person name="Bowser T.A."/>
            <person name="Graham I.A."/>
            <person name="Ye K."/>
        </authorList>
    </citation>
    <scope>NUCLEOTIDE SEQUENCE [LARGE SCALE GENOMIC DNA]</scope>
    <source>
        <strain evidence="4">cv. HN1</strain>
        <tissue evidence="3">Leaves</tissue>
    </source>
</reference>
<dbReference type="PANTHER" id="PTHR33270">
    <property type="entry name" value="BNAC05G50380D PROTEIN"/>
    <property type="match status" value="1"/>
</dbReference>
<name>A0A4Y7JCY2_PAPSO</name>
<dbReference type="OMA" id="CCSEENM"/>
<evidence type="ECO:0000259" key="2">
    <source>
        <dbReference type="Pfam" id="PF23156"/>
    </source>
</evidence>
<sequence length="171" mass="19574">MSSSTQQFAAVGGRETSSDINQPSTSDHRSMKIRRLEINPKRMDDNNKKKLTKLLLNVTIERSLGPVQVITSSEKSVEELIKSALEIYVKEKRRPLLIEINPNSFELHYSQFCLESLNPAEKLISLGSRNFFLCLKPTVIVKPISCSNEANQKEANKSSYFMWTRFMDFLL</sequence>
<evidence type="ECO:0000256" key="1">
    <source>
        <dbReference type="SAM" id="MobiDB-lite"/>
    </source>
</evidence>
<dbReference type="AlphaFoldDB" id="A0A4Y7JCY2"/>
<feature type="region of interest" description="Disordered" evidence="1">
    <location>
        <begin position="1"/>
        <end position="32"/>
    </location>
</feature>
<evidence type="ECO:0000313" key="4">
    <source>
        <dbReference type="Proteomes" id="UP000316621"/>
    </source>
</evidence>
<dbReference type="EMBL" id="CM010718">
    <property type="protein sequence ID" value="RZC57761.1"/>
    <property type="molecule type" value="Genomic_DNA"/>
</dbReference>
<dbReference type="OrthoDB" id="651546at2759"/>
<dbReference type="Gramene" id="RZC57761">
    <property type="protein sequence ID" value="RZC57761"/>
    <property type="gene ID" value="C5167_005060"/>
</dbReference>
<dbReference type="InterPro" id="IPR040358">
    <property type="entry name" value="At4g22758-like"/>
</dbReference>
<protein>
    <recommendedName>
        <fullName evidence="2">DUF7054 domain-containing protein</fullName>
    </recommendedName>
</protein>
<evidence type="ECO:0000313" key="3">
    <source>
        <dbReference type="EMBL" id="RZC57761.1"/>
    </source>
</evidence>
<dbReference type="Proteomes" id="UP000316621">
    <property type="component" value="Chromosome 4"/>
</dbReference>
<gene>
    <name evidence="3" type="ORF">C5167_005060</name>
</gene>
<dbReference type="InterPro" id="IPR055482">
    <property type="entry name" value="DUF7054"/>
</dbReference>
<proteinExistence type="predicted"/>
<dbReference type="Pfam" id="PF23156">
    <property type="entry name" value="DUF7054"/>
    <property type="match status" value="1"/>
</dbReference>
<organism evidence="3 4">
    <name type="scientific">Papaver somniferum</name>
    <name type="common">Opium poppy</name>
    <dbReference type="NCBI Taxonomy" id="3469"/>
    <lineage>
        <taxon>Eukaryota</taxon>
        <taxon>Viridiplantae</taxon>
        <taxon>Streptophyta</taxon>
        <taxon>Embryophyta</taxon>
        <taxon>Tracheophyta</taxon>
        <taxon>Spermatophyta</taxon>
        <taxon>Magnoliopsida</taxon>
        <taxon>Ranunculales</taxon>
        <taxon>Papaveraceae</taxon>
        <taxon>Papaveroideae</taxon>
        <taxon>Papaver</taxon>
    </lineage>
</organism>